<dbReference type="GO" id="GO:0003677">
    <property type="term" value="F:DNA binding"/>
    <property type="evidence" value="ECO:0007669"/>
    <property type="project" value="UniProtKB-KW"/>
</dbReference>
<dbReference type="InterPro" id="IPR001845">
    <property type="entry name" value="HTH_ArsR_DNA-bd_dom"/>
</dbReference>
<evidence type="ECO:0000313" key="5">
    <source>
        <dbReference type="EMBL" id="MBB5597005.1"/>
    </source>
</evidence>
<dbReference type="RefSeq" id="WP_183639816.1">
    <property type="nucleotide sequence ID" value="NZ_JACHBL010000001.1"/>
</dbReference>
<protein>
    <submittedName>
        <fullName evidence="5">DNA-binding transcriptional ArsR family regulator</fullName>
    </submittedName>
</protein>
<sequence>MLLEPGLMPLHESKTNLFKSLGHPARIRVLELLHEADGHTAPVSHLLDYMDIEPSHLSQHLKVLHKNRLVKSQRERAHV</sequence>
<dbReference type="GO" id="GO:0003700">
    <property type="term" value="F:DNA-binding transcription factor activity"/>
    <property type="evidence" value="ECO:0007669"/>
    <property type="project" value="InterPro"/>
</dbReference>
<accession>A0A7W9D9W1</accession>
<dbReference type="PANTHER" id="PTHR43132">
    <property type="entry name" value="ARSENICAL RESISTANCE OPERON REPRESSOR ARSR-RELATED"/>
    <property type="match status" value="1"/>
</dbReference>
<organism evidence="5 6">
    <name type="scientific">Neomicrococcus lactis</name>
    <dbReference type="NCBI Taxonomy" id="732241"/>
    <lineage>
        <taxon>Bacteria</taxon>
        <taxon>Bacillati</taxon>
        <taxon>Actinomycetota</taxon>
        <taxon>Actinomycetes</taxon>
        <taxon>Micrococcales</taxon>
        <taxon>Micrococcaceae</taxon>
        <taxon>Neomicrococcus</taxon>
    </lineage>
</organism>
<name>A0A7W9D9W1_9MICC</name>
<keyword evidence="6" id="KW-1185">Reference proteome</keyword>
<gene>
    <name evidence="5" type="ORF">BKA12_000085</name>
</gene>
<dbReference type="InterPro" id="IPR011991">
    <property type="entry name" value="ArsR-like_HTH"/>
</dbReference>
<evidence type="ECO:0000313" key="6">
    <source>
        <dbReference type="Proteomes" id="UP000523863"/>
    </source>
</evidence>
<keyword evidence="3" id="KW-0804">Transcription</keyword>
<dbReference type="CDD" id="cd00090">
    <property type="entry name" value="HTH_ARSR"/>
    <property type="match status" value="1"/>
</dbReference>
<dbReference type="InterPro" id="IPR036390">
    <property type="entry name" value="WH_DNA-bd_sf"/>
</dbReference>
<dbReference type="Pfam" id="PF01022">
    <property type="entry name" value="HTH_5"/>
    <property type="match status" value="1"/>
</dbReference>
<keyword evidence="1" id="KW-0805">Transcription regulation</keyword>
<dbReference type="SMART" id="SM00418">
    <property type="entry name" value="HTH_ARSR"/>
    <property type="match status" value="1"/>
</dbReference>
<evidence type="ECO:0000256" key="1">
    <source>
        <dbReference type="ARBA" id="ARBA00023015"/>
    </source>
</evidence>
<dbReference type="PROSITE" id="PS50987">
    <property type="entry name" value="HTH_ARSR_2"/>
    <property type="match status" value="1"/>
</dbReference>
<dbReference type="EMBL" id="JACHBL010000001">
    <property type="protein sequence ID" value="MBB5597005.1"/>
    <property type="molecule type" value="Genomic_DNA"/>
</dbReference>
<evidence type="ECO:0000256" key="3">
    <source>
        <dbReference type="ARBA" id="ARBA00023163"/>
    </source>
</evidence>
<dbReference type="SUPFAM" id="SSF46785">
    <property type="entry name" value="Winged helix' DNA-binding domain"/>
    <property type="match status" value="1"/>
</dbReference>
<dbReference type="InterPro" id="IPR051011">
    <property type="entry name" value="Metal_resp_trans_reg"/>
</dbReference>
<feature type="domain" description="HTH arsR-type" evidence="4">
    <location>
        <begin position="7"/>
        <end position="79"/>
    </location>
</feature>
<dbReference type="NCBIfam" id="NF033788">
    <property type="entry name" value="HTH_metalloreg"/>
    <property type="match status" value="1"/>
</dbReference>
<proteinExistence type="predicted"/>
<dbReference type="InterPro" id="IPR036388">
    <property type="entry name" value="WH-like_DNA-bd_sf"/>
</dbReference>
<reference evidence="5 6" key="1">
    <citation type="submission" date="2020-08" db="EMBL/GenBank/DDBJ databases">
        <title>Sequencing the genomes of 1000 actinobacteria strains.</title>
        <authorList>
            <person name="Klenk H.-P."/>
        </authorList>
    </citation>
    <scope>NUCLEOTIDE SEQUENCE [LARGE SCALE GENOMIC DNA]</scope>
    <source>
        <strain evidence="5 6">DSM 23694</strain>
    </source>
</reference>
<dbReference type="Proteomes" id="UP000523863">
    <property type="component" value="Unassembled WGS sequence"/>
</dbReference>
<evidence type="ECO:0000259" key="4">
    <source>
        <dbReference type="PROSITE" id="PS50987"/>
    </source>
</evidence>
<dbReference type="AlphaFoldDB" id="A0A7W9D9W1"/>
<dbReference type="PANTHER" id="PTHR43132:SF2">
    <property type="entry name" value="ARSENICAL RESISTANCE OPERON REPRESSOR ARSR-RELATED"/>
    <property type="match status" value="1"/>
</dbReference>
<dbReference type="Gene3D" id="1.10.10.10">
    <property type="entry name" value="Winged helix-like DNA-binding domain superfamily/Winged helix DNA-binding domain"/>
    <property type="match status" value="1"/>
</dbReference>
<keyword evidence="2 5" id="KW-0238">DNA-binding</keyword>
<comment type="caution">
    <text evidence="5">The sequence shown here is derived from an EMBL/GenBank/DDBJ whole genome shotgun (WGS) entry which is preliminary data.</text>
</comment>
<evidence type="ECO:0000256" key="2">
    <source>
        <dbReference type="ARBA" id="ARBA00023125"/>
    </source>
</evidence>